<gene>
    <name evidence="2" type="ORF">BDV98DRAFT_194109</name>
</gene>
<evidence type="ECO:0000313" key="2">
    <source>
        <dbReference type="EMBL" id="TFK98776.1"/>
    </source>
</evidence>
<evidence type="ECO:0000259" key="1">
    <source>
        <dbReference type="PROSITE" id="PS50097"/>
    </source>
</evidence>
<dbReference type="Gene3D" id="3.30.710.10">
    <property type="entry name" value="Potassium Channel Kv1.1, Chain A"/>
    <property type="match status" value="1"/>
</dbReference>
<proteinExistence type="predicted"/>
<dbReference type="InterPro" id="IPR011333">
    <property type="entry name" value="SKP1/BTB/POZ_sf"/>
</dbReference>
<dbReference type="Proteomes" id="UP000305067">
    <property type="component" value="Unassembled WGS sequence"/>
</dbReference>
<dbReference type="PANTHER" id="PTHR24413">
    <property type="entry name" value="SPECKLE-TYPE POZ PROTEIN"/>
    <property type="match status" value="1"/>
</dbReference>
<dbReference type="STRING" id="1884261.A0A5C3QB37"/>
<dbReference type="AlphaFoldDB" id="A0A5C3QB37"/>
<accession>A0A5C3QB37</accession>
<feature type="domain" description="BTB" evidence="1">
    <location>
        <begin position="12"/>
        <end position="92"/>
    </location>
</feature>
<dbReference type="EMBL" id="ML178837">
    <property type="protein sequence ID" value="TFK98776.1"/>
    <property type="molecule type" value="Genomic_DNA"/>
</dbReference>
<dbReference type="Pfam" id="PF00651">
    <property type="entry name" value="BTB"/>
    <property type="match status" value="1"/>
</dbReference>
<protein>
    <recommendedName>
        <fullName evidence="1">BTB domain-containing protein</fullName>
    </recommendedName>
</protein>
<dbReference type="SMART" id="SM00225">
    <property type="entry name" value="BTB"/>
    <property type="match status" value="1"/>
</dbReference>
<keyword evidence="3" id="KW-1185">Reference proteome</keyword>
<name>A0A5C3QB37_9AGAR</name>
<sequence>MAGRIFNDEYTADVVLESSDGLSFYAHKSILSAYSGTFADADHCSSSNDSDPSVGASTTGPVPLELVECSESAEVLSALIRFMYRDEVPIDLQTMDKGDFFDLADAAEKYDVWSLKQLLRTYMPNYMERFPLLVLHFALTHGDTTLGVDAAAKAVHHRINVAPAHFDWNKNSLNKPCGR</sequence>
<dbReference type="PROSITE" id="PS50097">
    <property type="entry name" value="BTB"/>
    <property type="match status" value="1"/>
</dbReference>
<organism evidence="2 3">
    <name type="scientific">Pterulicium gracile</name>
    <dbReference type="NCBI Taxonomy" id="1884261"/>
    <lineage>
        <taxon>Eukaryota</taxon>
        <taxon>Fungi</taxon>
        <taxon>Dikarya</taxon>
        <taxon>Basidiomycota</taxon>
        <taxon>Agaricomycotina</taxon>
        <taxon>Agaricomycetes</taxon>
        <taxon>Agaricomycetidae</taxon>
        <taxon>Agaricales</taxon>
        <taxon>Pleurotineae</taxon>
        <taxon>Pterulaceae</taxon>
        <taxon>Pterulicium</taxon>
    </lineage>
</organism>
<dbReference type="SUPFAM" id="SSF54695">
    <property type="entry name" value="POZ domain"/>
    <property type="match status" value="1"/>
</dbReference>
<evidence type="ECO:0000313" key="3">
    <source>
        <dbReference type="Proteomes" id="UP000305067"/>
    </source>
</evidence>
<reference evidence="2 3" key="1">
    <citation type="journal article" date="2019" name="Nat. Ecol. Evol.">
        <title>Megaphylogeny resolves global patterns of mushroom evolution.</title>
        <authorList>
            <person name="Varga T."/>
            <person name="Krizsan K."/>
            <person name="Foldi C."/>
            <person name="Dima B."/>
            <person name="Sanchez-Garcia M."/>
            <person name="Sanchez-Ramirez S."/>
            <person name="Szollosi G.J."/>
            <person name="Szarkandi J.G."/>
            <person name="Papp V."/>
            <person name="Albert L."/>
            <person name="Andreopoulos W."/>
            <person name="Angelini C."/>
            <person name="Antonin V."/>
            <person name="Barry K.W."/>
            <person name="Bougher N.L."/>
            <person name="Buchanan P."/>
            <person name="Buyck B."/>
            <person name="Bense V."/>
            <person name="Catcheside P."/>
            <person name="Chovatia M."/>
            <person name="Cooper J."/>
            <person name="Damon W."/>
            <person name="Desjardin D."/>
            <person name="Finy P."/>
            <person name="Geml J."/>
            <person name="Haridas S."/>
            <person name="Hughes K."/>
            <person name="Justo A."/>
            <person name="Karasinski D."/>
            <person name="Kautmanova I."/>
            <person name="Kiss B."/>
            <person name="Kocsube S."/>
            <person name="Kotiranta H."/>
            <person name="LaButti K.M."/>
            <person name="Lechner B.E."/>
            <person name="Liimatainen K."/>
            <person name="Lipzen A."/>
            <person name="Lukacs Z."/>
            <person name="Mihaltcheva S."/>
            <person name="Morgado L.N."/>
            <person name="Niskanen T."/>
            <person name="Noordeloos M.E."/>
            <person name="Ohm R.A."/>
            <person name="Ortiz-Santana B."/>
            <person name="Ovrebo C."/>
            <person name="Racz N."/>
            <person name="Riley R."/>
            <person name="Savchenko A."/>
            <person name="Shiryaev A."/>
            <person name="Soop K."/>
            <person name="Spirin V."/>
            <person name="Szebenyi C."/>
            <person name="Tomsovsky M."/>
            <person name="Tulloss R.E."/>
            <person name="Uehling J."/>
            <person name="Grigoriev I.V."/>
            <person name="Vagvolgyi C."/>
            <person name="Papp T."/>
            <person name="Martin F.M."/>
            <person name="Miettinen O."/>
            <person name="Hibbett D.S."/>
            <person name="Nagy L.G."/>
        </authorList>
    </citation>
    <scope>NUCLEOTIDE SEQUENCE [LARGE SCALE GENOMIC DNA]</scope>
    <source>
        <strain evidence="2 3">CBS 309.79</strain>
    </source>
</reference>
<dbReference type="OrthoDB" id="3184970at2759"/>
<dbReference type="InterPro" id="IPR000210">
    <property type="entry name" value="BTB/POZ_dom"/>
</dbReference>